<feature type="transmembrane region" description="Helical" evidence="2">
    <location>
        <begin position="103"/>
        <end position="123"/>
    </location>
</feature>
<name>Q14M17_SPICI</name>
<dbReference type="GO" id="GO:0005507">
    <property type="term" value="F:copper ion binding"/>
    <property type="evidence" value="ECO:0007669"/>
    <property type="project" value="TreeGrafter"/>
</dbReference>
<dbReference type="GO" id="GO:0055070">
    <property type="term" value="P:copper ion homeostasis"/>
    <property type="evidence" value="ECO:0007669"/>
    <property type="project" value="TreeGrafter"/>
</dbReference>
<organism evidence="3">
    <name type="scientific">Spiroplasma citri</name>
    <dbReference type="NCBI Taxonomy" id="2133"/>
    <lineage>
        <taxon>Bacteria</taxon>
        <taxon>Bacillati</taxon>
        <taxon>Mycoplasmatota</taxon>
        <taxon>Mollicutes</taxon>
        <taxon>Entomoplasmatales</taxon>
        <taxon>Spiroplasmataceae</taxon>
        <taxon>Spiroplasma</taxon>
    </lineage>
</organism>
<dbReference type="EMBL" id="AM285314">
    <property type="protein sequence ID" value="CAK99433.1"/>
    <property type="molecule type" value="Genomic_DNA"/>
</dbReference>
<evidence type="ECO:0000256" key="1">
    <source>
        <dbReference type="ARBA" id="ARBA00022967"/>
    </source>
</evidence>
<feature type="transmembrane region" description="Helical" evidence="2">
    <location>
        <begin position="75"/>
        <end position="97"/>
    </location>
</feature>
<dbReference type="PANTHER" id="PTHR43520">
    <property type="entry name" value="ATP7, ISOFORM B"/>
    <property type="match status" value="1"/>
</dbReference>
<dbReference type="AlphaFoldDB" id="Q14M17"/>
<proteinExistence type="predicted"/>
<protein>
    <submittedName>
        <fullName evidence="3">Hypothetical-plectrovirus spv1-c74 orf 14 c-terminal fusion transmembrane protein</fullName>
    </submittedName>
</protein>
<evidence type="ECO:0000256" key="2">
    <source>
        <dbReference type="SAM" id="Phobius"/>
    </source>
</evidence>
<sequence>MKKQQKAKLTKRRIRDLYELIIAIILDIPLLLRMIPGLGLLHNEWLQLTLSSIILFYCGRRYYINMFNEIFRCHLLGINTLIGLGTLISYGYSIYLIAARSHYMLLFETAGTIITIMLLGNLINTRVQLKVTMGIESVISLQVEHANRIGKDQIIDGHRVIEVQQINFERSWFFIEKKHYFILRSLVTKYGKDIVINTVNKIVINNVKENE</sequence>
<gene>
    <name evidence="3" type="ORF">SPICI13_006</name>
</gene>
<keyword evidence="2" id="KW-0472">Membrane</keyword>
<feature type="transmembrane region" description="Helical" evidence="2">
    <location>
        <begin position="45"/>
        <end position="63"/>
    </location>
</feature>
<keyword evidence="2" id="KW-1133">Transmembrane helix</keyword>
<reference evidence="3" key="1">
    <citation type="journal article" date="2010" name="Appl. Environ. Microbiol.">
        <title>Partial chromosome sequence of Spiroplasma citri reveals extensive viral invasion and important gene decay.</title>
        <authorList>
            <person name="Carle P."/>
            <person name="Saillard C."/>
            <person name="Carrere N."/>
            <person name="Carrere S."/>
            <person name="Duret S."/>
            <person name="Eveillard S."/>
            <person name="Gaurivaud P."/>
            <person name="Gourgues G."/>
            <person name="Gouzy J."/>
            <person name="Salar P."/>
            <person name="Verdin E."/>
            <person name="Breton M."/>
            <person name="Blanchard A."/>
            <person name="Laigret F."/>
            <person name="Bove J.M."/>
            <person name="Renaudin J."/>
            <person name="Foissac X."/>
        </authorList>
    </citation>
    <scope>NUCLEOTIDE SEQUENCE</scope>
    <source>
        <strain evidence="3">GII3-3X</strain>
    </source>
</reference>
<dbReference type="PANTHER" id="PTHR43520:SF8">
    <property type="entry name" value="P-TYPE CU(+) TRANSPORTER"/>
    <property type="match status" value="1"/>
</dbReference>
<keyword evidence="2 3" id="KW-0812">Transmembrane</keyword>
<feature type="transmembrane region" description="Helical" evidence="2">
    <location>
        <begin position="20"/>
        <end position="39"/>
    </location>
</feature>
<dbReference type="GO" id="GO:0043682">
    <property type="term" value="F:P-type divalent copper transporter activity"/>
    <property type="evidence" value="ECO:0007669"/>
    <property type="project" value="TreeGrafter"/>
</dbReference>
<dbReference type="GO" id="GO:0016020">
    <property type="term" value="C:membrane"/>
    <property type="evidence" value="ECO:0007669"/>
    <property type="project" value="TreeGrafter"/>
</dbReference>
<evidence type="ECO:0000313" key="3">
    <source>
        <dbReference type="EMBL" id="CAK99433.1"/>
    </source>
</evidence>
<accession>Q14M17</accession>
<keyword evidence="1" id="KW-1278">Translocase</keyword>